<dbReference type="AlphaFoldDB" id="A0AAJ6DDR2"/>
<evidence type="ECO:0000313" key="2">
    <source>
        <dbReference type="EMBL" id="WGH94122.1"/>
    </source>
</evidence>
<feature type="region of interest" description="Disordered" evidence="1">
    <location>
        <begin position="1"/>
        <end position="20"/>
    </location>
</feature>
<dbReference type="NCBIfam" id="TIGR03543">
    <property type="entry name" value="divI1A_rptt_fam"/>
    <property type="match status" value="1"/>
</dbReference>
<evidence type="ECO:0000313" key="3">
    <source>
        <dbReference type="Proteomes" id="UP001224674"/>
    </source>
</evidence>
<dbReference type="RefSeq" id="WP_158524784.1">
    <property type="nucleotide sequence ID" value="NZ_CP122561.1"/>
</dbReference>
<dbReference type="EMBL" id="CP122566">
    <property type="protein sequence ID" value="WGH94122.1"/>
    <property type="molecule type" value="Genomic_DNA"/>
</dbReference>
<evidence type="ECO:0000256" key="1">
    <source>
        <dbReference type="SAM" id="MobiDB-lite"/>
    </source>
</evidence>
<keyword evidence="3" id="KW-1185">Reference proteome</keyword>
<sequence>MGRRAARTEHESSPFTRVEKKAYGYQPNQVDEFIARARSAYDGNEFMAANDVRDVSFAAVKGGYAPHQVDKVLDRLEDAFRRAERDEFIESHGLEAWNSYLDDSIRELMGRLQRPAGQRFRRPKKSKAISYRVEDVDAVCETLFAHFTDRDTVTAQQLRATTFRAAKGKKGYEEAEVDAFVQAGIELLINLS</sequence>
<protein>
    <submittedName>
        <fullName evidence="2">DivIVA domain-containing protein</fullName>
    </submittedName>
</protein>
<dbReference type="Proteomes" id="UP001224674">
    <property type="component" value="Chromosome"/>
</dbReference>
<reference evidence="2 3" key="1">
    <citation type="submission" date="2023-03" db="EMBL/GenBank/DDBJ databases">
        <title>Complete genome sequences of several Auritidibacter ignavus strains isolated from ear infections.</title>
        <authorList>
            <person name="Baehr T."/>
            <person name="Baumhoegger A.M."/>
        </authorList>
    </citation>
    <scope>NUCLEOTIDE SEQUENCE [LARGE SCALE GENOMIC DNA]</scope>
    <source>
        <strain evidence="2 3">BABAE-6</strain>
    </source>
</reference>
<name>A0AAJ6DDR2_9MICC</name>
<gene>
    <name evidence="2" type="ORF">QDX21_04850</name>
</gene>
<dbReference type="NCBIfam" id="TIGR03544">
    <property type="entry name" value="DivI1A_domain"/>
    <property type="match status" value="2"/>
</dbReference>
<dbReference type="Gene3D" id="6.10.250.660">
    <property type="match status" value="1"/>
</dbReference>
<dbReference type="InterPro" id="IPR019932">
    <property type="entry name" value="CHP03543"/>
</dbReference>
<accession>A0AAJ6DDR2</accession>
<dbReference type="InterPro" id="IPR019933">
    <property type="entry name" value="DivIVA_domain"/>
</dbReference>
<organism evidence="2 3">
    <name type="scientific">Auritidibacter ignavus</name>
    <dbReference type="NCBI Taxonomy" id="678932"/>
    <lineage>
        <taxon>Bacteria</taxon>
        <taxon>Bacillati</taxon>
        <taxon>Actinomycetota</taxon>
        <taxon>Actinomycetes</taxon>
        <taxon>Micrococcales</taxon>
        <taxon>Micrococcaceae</taxon>
        <taxon>Auritidibacter</taxon>
    </lineage>
</organism>
<proteinExistence type="predicted"/>